<protein>
    <submittedName>
        <fullName evidence="9">Cytochrome c peroxidase</fullName>
    </submittedName>
</protein>
<dbReference type="AlphaFoldDB" id="A0A1I1QRE6"/>
<evidence type="ECO:0000256" key="5">
    <source>
        <dbReference type="ARBA" id="ARBA00023002"/>
    </source>
</evidence>
<evidence type="ECO:0000256" key="2">
    <source>
        <dbReference type="ARBA" id="ARBA00022617"/>
    </source>
</evidence>
<dbReference type="SUPFAM" id="SSF46626">
    <property type="entry name" value="Cytochrome c"/>
    <property type="match status" value="2"/>
</dbReference>
<sequence length="617" mass="70072">MEILCIYNFIQNMTSTIKLLSILTLITILHSCNKAKEETVPLPNWSAAQNYYLEQINTSIAYLDSLKAEGIHGQKSKHYFTLARAAFKKAEPYASYLNPEVGHRANGPALPLYKEDNGKILNPVGFQKIEESVYDKETSADEFNAEVYVTTGMLHVLKKGIAKRELNAQRFFIATHQQLFRIVSLGISGFDTPVSHLGINESKISLEALHTVYKYTIQPIIKAKDANLDAQFQDHITKAITYIENNTDFNTFDRFTFTRNFMNPITRNWVEIRKTSNIWEPITTMPFNFDAPTFFEDNTFNLNYFTPTTNRNPTEKQIVLGKKLFLDPKLSANGNMACVTCHIPSKGYADGMALNLDNQGKPLQRNTPTLINAAFQKSFFWDGRANSLLDQISMVFKNNKEFNTNVHEFSDAILKDSTYNKLFEDAYGSIPKSNKTVIKAISSYISTLNGLNSKFDQNIRGEKNTYTEEEKQGYNLFMGKALCATCHFMPLTNGTVPPFFTETEREVIGVPETNKNQKLDNDLGFYWRFKEDIHLGMFKTPTIRNIALTAPYMHNGVFNTLEEVMEFYNQGGGGGLGFDLAHQTLPFDNLDLSEQEVTSIIAFMKTLTDNNIESTYN</sequence>
<keyword evidence="4" id="KW-0732">Signal</keyword>
<dbReference type="InterPro" id="IPR004852">
    <property type="entry name" value="Di-haem_cyt_c_peroxidsae"/>
</dbReference>
<comment type="subcellular location">
    <subcellularLocation>
        <location evidence="1">Cell envelope</location>
    </subcellularLocation>
</comment>
<evidence type="ECO:0000256" key="1">
    <source>
        <dbReference type="ARBA" id="ARBA00004196"/>
    </source>
</evidence>
<dbReference type="STRING" id="870482.SAMN04487987_106188"/>
<keyword evidence="5" id="KW-0560">Oxidoreductase</keyword>
<gene>
    <name evidence="9" type="ORF">SAMN04487987_106188</name>
</gene>
<keyword evidence="9" id="KW-0575">Peroxidase</keyword>
<evidence type="ECO:0000259" key="8">
    <source>
        <dbReference type="PROSITE" id="PS51007"/>
    </source>
</evidence>
<dbReference type="PANTHER" id="PTHR30600">
    <property type="entry name" value="CYTOCHROME C PEROXIDASE-RELATED"/>
    <property type="match status" value="1"/>
</dbReference>
<dbReference type="InterPro" id="IPR036909">
    <property type="entry name" value="Cyt_c-like_dom_sf"/>
</dbReference>
<organism evidence="9 10">
    <name type="scientific">Algibacter pectinivorans</name>
    <dbReference type="NCBI Taxonomy" id="870482"/>
    <lineage>
        <taxon>Bacteria</taxon>
        <taxon>Pseudomonadati</taxon>
        <taxon>Bacteroidota</taxon>
        <taxon>Flavobacteriia</taxon>
        <taxon>Flavobacteriales</taxon>
        <taxon>Flavobacteriaceae</taxon>
        <taxon>Algibacter</taxon>
    </lineage>
</organism>
<evidence type="ECO:0000256" key="7">
    <source>
        <dbReference type="PROSITE-ProRule" id="PRU00433"/>
    </source>
</evidence>
<dbReference type="InterPro" id="IPR038352">
    <property type="entry name" value="Imelysin_sf"/>
</dbReference>
<feature type="domain" description="Cytochrome c" evidence="8">
    <location>
        <begin position="316"/>
        <end position="449"/>
    </location>
</feature>
<dbReference type="InterPro" id="IPR009056">
    <property type="entry name" value="Cyt_c-like_dom"/>
</dbReference>
<evidence type="ECO:0000313" key="10">
    <source>
        <dbReference type="Proteomes" id="UP000199439"/>
    </source>
</evidence>
<dbReference type="Gene3D" id="1.10.760.10">
    <property type="entry name" value="Cytochrome c-like domain"/>
    <property type="match status" value="2"/>
</dbReference>
<keyword evidence="10" id="KW-1185">Reference proteome</keyword>
<evidence type="ECO:0000313" key="9">
    <source>
        <dbReference type="EMBL" id="SFD21843.1"/>
    </source>
</evidence>
<dbReference type="GO" id="GO:0004130">
    <property type="term" value="F:cytochrome-c peroxidase activity"/>
    <property type="evidence" value="ECO:0007669"/>
    <property type="project" value="TreeGrafter"/>
</dbReference>
<dbReference type="GO" id="GO:0030313">
    <property type="term" value="C:cell envelope"/>
    <property type="evidence" value="ECO:0007669"/>
    <property type="project" value="UniProtKB-SubCell"/>
</dbReference>
<keyword evidence="3 7" id="KW-0479">Metal-binding</keyword>
<dbReference type="EMBL" id="FOMI01000006">
    <property type="protein sequence ID" value="SFD21843.1"/>
    <property type="molecule type" value="Genomic_DNA"/>
</dbReference>
<dbReference type="PROSITE" id="PS51007">
    <property type="entry name" value="CYTC"/>
    <property type="match status" value="2"/>
</dbReference>
<dbReference type="GO" id="GO:0009055">
    <property type="term" value="F:electron transfer activity"/>
    <property type="evidence" value="ECO:0007669"/>
    <property type="project" value="InterPro"/>
</dbReference>
<feature type="domain" description="Cytochrome c" evidence="8">
    <location>
        <begin position="468"/>
        <end position="608"/>
    </location>
</feature>
<accession>A0A1I1QRE6</accession>
<keyword evidence="6 7" id="KW-0408">Iron</keyword>
<dbReference type="GO" id="GO:0046872">
    <property type="term" value="F:metal ion binding"/>
    <property type="evidence" value="ECO:0007669"/>
    <property type="project" value="UniProtKB-KW"/>
</dbReference>
<dbReference type="PANTHER" id="PTHR30600:SF10">
    <property type="entry name" value="BLL6722 PROTEIN"/>
    <property type="match status" value="1"/>
</dbReference>
<dbReference type="Pfam" id="PF03150">
    <property type="entry name" value="CCP_MauG"/>
    <property type="match status" value="1"/>
</dbReference>
<evidence type="ECO:0000256" key="3">
    <source>
        <dbReference type="ARBA" id="ARBA00022723"/>
    </source>
</evidence>
<name>A0A1I1QRE6_9FLAO</name>
<dbReference type="Proteomes" id="UP000199439">
    <property type="component" value="Unassembled WGS sequence"/>
</dbReference>
<proteinExistence type="predicted"/>
<keyword evidence="2 7" id="KW-0349">Heme</keyword>
<evidence type="ECO:0000256" key="4">
    <source>
        <dbReference type="ARBA" id="ARBA00022729"/>
    </source>
</evidence>
<dbReference type="GO" id="GO:0020037">
    <property type="term" value="F:heme binding"/>
    <property type="evidence" value="ECO:0007669"/>
    <property type="project" value="InterPro"/>
</dbReference>
<dbReference type="InterPro" id="IPR051395">
    <property type="entry name" value="Cytochrome_c_Peroxidase/MauG"/>
</dbReference>
<evidence type="ECO:0000256" key="6">
    <source>
        <dbReference type="ARBA" id="ARBA00023004"/>
    </source>
</evidence>
<reference evidence="10" key="1">
    <citation type="submission" date="2016-10" db="EMBL/GenBank/DDBJ databases">
        <authorList>
            <person name="Varghese N."/>
            <person name="Submissions S."/>
        </authorList>
    </citation>
    <scope>NUCLEOTIDE SEQUENCE [LARGE SCALE GENOMIC DNA]</scope>
    <source>
        <strain evidence="10">DSM 25730</strain>
    </source>
</reference>
<dbReference type="Gene3D" id="1.20.1420.20">
    <property type="entry name" value="M75 peptidase, HXXE motif"/>
    <property type="match status" value="1"/>
</dbReference>